<feature type="domain" description="HTH araC/xylS-type" evidence="4">
    <location>
        <begin position="228"/>
        <end position="329"/>
    </location>
</feature>
<dbReference type="InterPro" id="IPR035418">
    <property type="entry name" value="AraC-bd_2"/>
</dbReference>
<name>A0ABW1KT49_9ACTN</name>
<reference evidence="6" key="1">
    <citation type="journal article" date="2019" name="Int. J. Syst. Evol. Microbiol.">
        <title>The Global Catalogue of Microorganisms (GCM) 10K type strain sequencing project: providing services to taxonomists for standard genome sequencing and annotation.</title>
        <authorList>
            <consortium name="The Broad Institute Genomics Platform"/>
            <consortium name="The Broad Institute Genome Sequencing Center for Infectious Disease"/>
            <person name="Wu L."/>
            <person name="Ma J."/>
        </authorList>
    </citation>
    <scope>NUCLEOTIDE SEQUENCE [LARGE SCALE GENOMIC DNA]</scope>
    <source>
        <strain evidence="6">ZS-35-S2</strain>
    </source>
</reference>
<dbReference type="SMART" id="SM00342">
    <property type="entry name" value="HTH_ARAC"/>
    <property type="match status" value="1"/>
</dbReference>
<dbReference type="Pfam" id="PF14525">
    <property type="entry name" value="AraC_binding_2"/>
    <property type="match status" value="1"/>
</dbReference>
<dbReference type="PRINTS" id="PR00032">
    <property type="entry name" value="HTHARAC"/>
</dbReference>
<dbReference type="Pfam" id="PF12833">
    <property type="entry name" value="HTH_18"/>
    <property type="match status" value="1"/>
</dbReference>
<evidence type="ECO:0000256" key="2">
    <source>
        <dbReference type="ARBA" id="ARBA00023125"/>
    </source>
</evidence>
<protein>
    <submittedName>
        <fullName evidence="5">Helix-turn-helix domain-containing protein</fullName>
    </submittedName>
</protein>
<proteinExistence type="predicted"/>
<dbReference type="EMBL" id="JBHSPR010000090">
    <property type="protein sequence ID" value="MFC6023453.1"/>
    <property type="molecule type" value="Genomic_DNA"/>
</dbReference>
<sequence>MSVFYVGGIGMICLDAQSDDLRVVDRLEWWRERTRRSIWPSTITCEDADRFHAAARSVNLGSIVVSRLTYSSSSWSRSERQVRQSDPEQFVLALNVRGQLGLSVADKQQVIDPREFNLLDTSRACHGWTSEEPGRRATQILVQVPRSLMPLRSNAIDLLIAERIPGTTGIGEVVGTYLLELIQQAPRYRPDDAVRLSAVTLDLVTALLAHHLDGVAGLPSDHREALYARVLHFIERHIGDPQLSPRMIATAHGVSLRYLQKLFKEQGVTIAGRVRQRRLDRCRAALADPHQWSYPIHKIAQRNGFSSNAHFSHLFSATYGLSPSDYRRSLQP</sequence>
<dbReference type="SUPFAM" id="SSF46689">
    <property type="entry name" value="Homeodomain-like"/>
    <property type="match status" value="1"/>
</dbReference>
<evidence type="ECO:0000256" key="1">
    <source>
        <dbReference type="ARBA" id="ARBA00023015"/>
    </source>
</evidence>
<evidence type="ECO:0000256" key="3">
    <source>
        <dbReference type="ARBA" id="ARBA00023163"/>
    </source>
</evidence>
<accession>A0ABW1KT49</accession>
<dbReference type="InterPro" id="IPR020449">
    <property type="entry name" value="Tscrpt_reg_AraC-type_HTH"/>
</dbReference>
<keyword evidence="3" id="KW-0804">Transcription</keyword>
<organism evidence="5 6">
    <name type="scientific">Plantactinospora solaniradicis</name>
    <dbReference type="NCBI Taxonomy" id="1723736"/>
    <lineage>
        <taxon>Bacteria</taxon>
        <taxon>Bacillati</taxon>
        <taxon>Actinomycetota</taxon>
        <taxon>Actinomycetes</taxon>
        <taxon>Micromonosporales</taxon>
        <taxon>Micromonosporaceae</taxon>
        <taxon>Plantactinospora</taxon>
    </lineage>
</organism>
<dbReference type="PANTHER" id="PTHR46796:SF6">
    <property type="entry name" value="ARAC SUBFAMILY"/>
    <property type="match status" value="1"/>
</dbReference>
<comment type="caution">
    <text evidence="5">The sequence shown here is derived from an EMBL/GenBank/DDBJ whole genome shotgun (WGS) entry which is preliminary data.</text>
</comment>
<evidence type="ECO:0000313" key="6">
    <source>
        <dbReference type="Proteomes" id="UP001596203"/>
    </source>
</evidence>
<dbReference type="PANTHER" id="PTHR46796">
    <property type="entry name" value="HTH-TYPE TRANSCRIPTIONAL ACTIVATOR RHAS-RELATED"/>
    <property type="match status" value="1"/>
</dbReference>
<dbReference type="InterPro" id="IPR018060">
    <property type="entry name" value="HTH_AraC"/>
</dbReference>
<keyword evidence="1" id="KW-0805">Transcription regulation</keyword>
<gene>
    <name evidence="5" type="ORF">ACFP2T_45770</name>
</gene>
<dbReference type="Proteomes" id="UP001596203">
    <property type="component" value="Unassembled WGS sequence"/>
</dbReference>
<evidence type="ECO:0000259" key="4">
    <source>
        <dbReference type="PROSITE" id="PS01124"/>
    </source>
</evidence>
<keyword evidence="2" id="KW-0238">DNA-binding</keyword>
<dbReference type="RefSeq" id="WP_377433766.1">
    <property type="nucleotide sequence ID" value="NZ_JBHSPR010000090.1"/>
</dbReference>
<dbReference type="InterPro" id="IPR009057">
    <property type="entry name" value="Homeodomain-like_sf"/>
</dbReference>
<dbReference type="PROSITE" id="PS01124">
    <property type="entry name" value="HTH_ARAC_FAMILY_2"/>
    <property type="match status" value="1"/>
</dbReference>
<dbReference type="Gene3D" id="1.10.10.60">
    <property type="entry name" value="Homeodomain-like"/>
    <property type="match status" value="1"/>
</dbReference>
<keyword evidence="6" id="KW-1185">Reference proteome</keyword>
<evidence type="ECO:0000313" key="5">
    <source>
        <dbReference type="EMBL" id="MFC6023453.1"/>
    </source>
</evidence>
<dbReference type="InterPro" id="IPR050204">
    <property type="entry name" value="AraC_XylS_family_regulators"/>
</dbReference>